<accession>A0A1H6ME61</accession>
<evidence type="ECO:0000313" key="1">
    <source>
        <dbReference type="EMBL" id="SEH95865.1"/>
    </source>
</evidence>
<dbReference type="AlphaFoldDB" id="A0A1H6ME61"/>
<name>A0A1H6ME61_9GAMM</name>
<sequence length="74" mass="8273">MVSVDNLIISAYTTNSIVDNNSGKFYILFSKTDTKVIDFAGINKSESNVIERRGLASQPRSAVQRNRYPYISTP</sequence>
<proteinExistence type="predicted"/>
<gene>
    <name evidence="1" type="ORF">BAZSYMA_ACONTIG01456_5</name>
</gene>
<reference evidence="2" key="1">
    <citation type="submission" date="2016-06" db="EMBL/GenBank/DDBJ databases">
        <authorList>
            <person name="Petersen J."/>
            <person name="Sayavedra L."/>
        </authorList>
    </citation>
    <scope>NUCLEOTIDE SEQUENCE [LARGE SCALE GENOMIC DNA]</scope>
    <source>
        <strain evidence="2">BazSymA</strain>
    </source>
</reference>
<protein>
    <submittedName>
        <fullName evidence="1">Uncharacterized protein</fullName>
    </submittedName>
</protein>
<dbReference type="EMBL" id="CDSC02000365">
    <property type="protein sequence ID" value="SEH95865.1"/>
    <property type="molecule type" value="Genomic_DNA"/>
</dbReference>
<organism evidence="1 2">
    <name type="scientific">Bathymodiolus azoricus thioautotrophic gill symbiont</name>
    <dbReference type="NCBI Taxonomy" id="235205"/>
    <lineage>
        <taxon>Bacteria</taxon>
        <taxon>Pseudomonadati</taxon>
        <taxon>Pseudomonadota</taxon>
        <taxon>Gammaproteobacteria</taxon>
        <taxon>sulfur-oxidizing symbionts</taxon>
    </lineage>
</organism>
<dbReference type="Proteomes" id="UP000198988">
    <property type="component" value="Unassembled WGS sequence"/>
</dbReference>
<evidence type="ECO:0000313" key="2">
    <source>
        <dbReference type="Proteomes" id="UP000198988"/>
    </source>
</evidence>